<proteinExistence type="predicted"/>
<dbReference type="AlphaFoldDB" id="A0A0F9T8T0"/>
<dbReference type="EMBL" id="LAZR01000306">
    <property type="protein sequence ID" value="KKN75634.1"/>
    <property type="molecule type" value="Genomic_DNA"/>
</dbReference>
<organism evidence="1">
    <name type="scientific">marine sediment metagenome</name>
    <dbReference type="NCBI Taxonomy" id="412755"/>
    <lineage>
        <taxon>unclassified sequences</taxon>
        <taxon>metagenomes</taxon>
        <taxon>ecological metagenomes</taxon>
    </lineage>
</organism>
<accession>A0A0F9T8T0</accession>
<protein>
    <submittedName>
        <fullName evidence="1">Uncharacterized protein</fullName>
    </submittedName>
</protein>
<reference evidence="1" key="1">
    <citation type="journal article" date="2015" name="Nature">
        <title>Complex archaea that bridge the gap between prokaryotes and eukaryotes.</title>
        <authorList>
            <person name="Spang A."/>
            <person name="Saw J.H."/>
            <person name="Jorgensen S.L."/>
            <person name="Zaremba-Niedzwiedzka K."/>
            <person name="Martijn J."/>
            <person name="Lind A.E."/>
            <person name="van Eijk R."/>
            <person name="Schleper C."/>
            <person name="Guy L."/>
            <person name="Ettema T.J."/>
        </authorList>
    </citation>
    <scope>NUCLEOTIDE SEQUENCE</scope>
</reference>
<name>A0A0F9T8T0_9ZZZZ</name>
<evidence type="ECO:0000313" key="1">
    <source>
        <dbReference type="EMBL" id="KKN75634.1"/>
    </source>
</evidence>
<sequence>MTRLTKNQLRDRRIFNEWYLAKLQDEPKVYLKYFPATNGTLAEYARWSIKQHGVNHEVGGTSVPRPREQKENLRISLLDRMSVKFGISGWERSPFGSYHPIGTMARAKALEAK</sequence>
<gene>
    <name evidence="1" type="ORF">LCGC14_0378720</name>
</gene>
<comment type="caution">
    <text evidence="1">The sequence shown here is derived from an EMBL/GenBank/DDBJ whole genome shotgun (WGS) entry which is preliminary data.</text>
</comment>